<evidence type="ECO:0000256" key="7">
    <source>
        <dbReference type="SAM" id="Phobius"/>
    </source>
</evidence>
<accession>A0ABP8VXR6</accession>
<feature type="transmembrane region" description="Helical" evidence="7">
    <location>
        <begin position="176"/>
        <end position="195"/>
    </location>
</feature>
<dbReference type="InterPro" id="IPR036259">
    <property type="entry name" value="MFS_trans_sf"/>
</dbReference>
<feature type="transmembrane region" description="Helical" evidence="7">
    <location>
        <begin position="451"/>
        <end position="471"/>
    </location>
</feature>
<proteinExistence type="predicted"/>
<feature type="transmembrane region" description="Helical" evidence="7">
    <location>
        <begin position="149"/>
        <end position="170"/>
    </location>
</feature>
<dbReference type="PRINTS" id="PR01036">
    <property type="entry name" value="TCRTETB"/>
</dbReference>
<keyword evidence="3" id="KW-1003">Cell membrane</keyword>
<keyword evidence="4 7" id="KW-0812">Transmembrane</keyword>
<reference evidence="10" key="1">
    <citation type="journal article" date="2019" name="Int. J. Syst. Evol. Microbiol.">
        <title>The Global Catalogue of Microorganisms (GCM) 10K type strain sequencing project: providing services to taxonomists for standard genome sequencing and annotation.</title>
        <authorList>
            <consortium name="The Broad Institute Genomics Platform"/>
            <consortium name="The Broad Institute Genome Sequencing Center for Infectious Disease"/>
            <person name="Wu L."/>
            <person name="Ma J."/>
        </authorList>
    </citation>
    <scope>NUCLEOTIDE SEQUENCE [LARGE SCALE GENOMIC DNA]</scope>
    <source>
        <strain evidence="10">JCM 18956</strain>
    </source>
</reference>
<dbReference type="EMBL" id="BAABLM010000003">
    <property type="protein sequence ID" value="GAA4675697.1"/>
    <property type="molecule type" value="Genomic_DNA"/>
</dbReference>
<dbReference type="InterPro" id="IPR020846">
    <property type="entry name" value="MFS_dom"/>
</dbReference>
<dbReference type="RefSeq" id="WP_345375736.1">
    <property type="nucleotide sequence ID" value="NZ_BAABLM010000003.1"/>
</dbReference>
<keyword evidence="6 7" id="KW-0472">Membrane</keyword>
<dbReference type="Proteomes" id="UP001501295">
    <property type="component" value="Unassembled WGS sequence"/>
</dbReference>
<feature type="transmembrane region" description="Helical" evidence="7">
    <location>
        <begin position="62"/>
        <end position="78"/>
    </location>
</feature>
<feature type="domain" description="Major facilitator superfamily (MFS) profile" evidence="8">
    <location>
        <begin position="24"/>
        <end position="474"/>
    </location>
</feature>
<evidence type="ECO:0000256" key="4">
    <source>
        <dbReference type="ARBA" id="ARBA00022692"/>
    </source>
</evidence>
<evidence type="ECO:0000313" key="9">
    <source>
        <dbReference type="EMBL" id="GAA4675697.1"/>
    </source>
</evidence>
<evidence type="ECO:0000256" key="6">
    <source>
        <dbReference type="ARBA" id="ARBA00023136"/>
    </source>
</evidence>
<name>A0ABP8VXR6_9MICO</name>
<keyword evidence="5 7" id="KW-1133">Transmembrane helix</keyword>
<feature type="transmembrane region" description="Helical" evidence="7">
    <location>
        <begin position="215"/>
        <end position="232"/>
    </location>
</feature>
<comment type="subcellular location">
    <subcellularLocation>
        <location evidence="1">Cell membrane</location>
        <topology evidence="1">Multi-pass membrane protein</topology>
    </subcellularLocation>
</comment>
<feature type="transmembrane region" description="Helical" evidence="7">
    <location>
        <begin position="413"/>
        <end position="439"/>
    </location>
</feature>
<evidence type="ECO:0000256" key="5">
    <source>
        <dbReference type="ARBA" id="ARBA00022989"/>
    </source>
</evidence>
<feature type="transmembrane region" description="Helical" evidence="7">
    <location>
        <begin position="347"/>
        <end position="365"/>
    </location>
</feature>
<dbReference type="InterPro" id="IPR011701">
    <property type="entry name" value="MFS"/>
</dbReference>
<evidence type="ECO:0000256" key="2">
    <source>
        <dbReference type="ARBA" id="ARBA00022448"/>
    </source>
</evidence>
<dbReference type="Gene3D" id="1.20.1250.20">
    <property type="entry name" value="MFS general substrate transporter like domains"/>
    <property type="match status" value="1"/>
</dbReference>
<evidence type="ECO:0000313" key="10">
    <source>
        <dbReference type="Proteomes" id="UP001501295"/>
    </source>
</evidence>
<dbReference type="Gene3D" id="1.20.1720.10">
    <property type="entry name" value="Multidrug resistance protein D"/>
    <property type="match status" value="1"/>
</dbReference>
<feature type="transmembrane region" description="Helical" evidence="7">
    <location>
        <begin position="115"/>
        <end position="137"/>
    </location>
</feature>
<feature type="transmembrane region" description="Helical" evidence="7">
    <location>
        <begin position="283"/>
        <end position="305"/>
    </location>
</feature>
<dbReference type="PANTHER" id="PTHR42718">
    <property type="entry name" value="MAJOR FACILITATOR SUPERFAMILY MULTIDRUG TRANSPORTER MFSC"/>
    <property type="match status" value="1"/>
</dbReference>
<feature type="transmembrane region" description="Helical" evidence="7">
    <location>
        <begin position="24"/>
        <end position="42"/>
    </location>
</feature>
<sequence length="480" mass="48464">MTAAPSVTRTPASLTGAVPKPGRVLAVTTLGLALVLLNQSSVNVALPSMSGYFHAGAGTADWFLLSFMIATTASILVFGRISDLIGRKPLYLTGLSVFALASAACVFAPNSLTFIVIRVLQGIAGAVVITNSTALIADAFPADKLAGALGINLSAAAVANTVGPAIGGVLVTAFDWQAVFLVNLPFGIAAVVLGIRILPNPRRAVSDGPRDRFDYFGAALSALGLTALLFGVDRLSVADSSPVVVVVPLIAGVLLLAGFVVVETRVRHPLVDVALVKDWARGCAYGAAFFNSFSRAGVTLLVVLHAQIVGGSSPAEAGLVVMVMAFAMSVASPLAGRLASRVPARTVSSVGGVLLVIGLVGLALLLDGPTWVTTVLLAVVGVGIGLFTTPNTTSIMSGVAPDRRAVANAVRSVLYNSAQALGTTVSLLIVTVAGVASYAENTGSGAVQTGFAVALGATAVSAALAVVLSIARGGSWRTLD</sequence>
<dbReference type="PROSITE" id="PS50850">
    <property type="entry name" value="MFS"/>
    <property type="match status" value="1"/>
</dbReference>
<dbReference type="CDD" id="cd17321">
    <property type="entry name" value="MFS_MMR_MDR_like"/>
    <property type="match status" value="1"/>
</dbReference>
<feature type="transmembrane region" description="Helical" evidence="7">
    <location>
        <begin position="317"/>
        <end position="335"/>
    </location>
</feature>
<keyword evidence="2" id="KW-0813">Transport</keyword>
<dbReference type="SUPFAM" id="SSF103473">
    <property type="entry name" value="MFS general substrate transporter"/>
    <property type="match status" value="1"/>
</dbReference>
<evidence type="ECO:0000259" key="8">
    <source>
        <dbReference type="PROSITE" id="PS50850"/>
    </source>
</evidence>
<evidence type="ECO:0000256" key="3">
    <source>
        <dbReference type="ARBA" id="ARBA00022475"/>
    </source>
</evidence>
<dbReference type="PANTHER" id="PTHR42718:SF46">
    <property type="entry name" value="BLR6921 PROTEIN"/>
    <property type="match status" value="1"/>
</dbReference>
<keyword evidence="10" id="KW-1185">Reference proteome</keyword>
<organism evidence="9 10">
    <name type="scientific">Frondihabitans cladoniiphilus</name>
    <dbReference type="NCBI Taxonomy" id="715785"/>
    <lineage>
        <taxon>Bacteria</taxon>
        <taxon>Bacillati</taxon>
        <taxon>Actinomycetota</taxon>
        <taxon>Actinomycetes</taxon>
        <taxon>Micrococcales</taxon>
        <taxon>Microbacteriaceae</taxon>
        <taxon>Frondihabitans</taxon>
    </lineage>
</organism>
<comment type="caution">
    <text evidence="9">The sequence shown here is derived from an EMBL/GenBank/DDBJ whole genome shotgun (WGS) entry which is preliminary data.</text>
</comment>
<dbReference type="Pfam" id="PF07690">
    <property type="entry name" value="MFS_1"/>
    <property type="match status" value="2"/>
</dbReference>
<feature type="transmembrane region" description="Helical" evidence="7">
    <location>
        <begin position="371"/>
        <end position="392"/>
    </location>
</feature>
<feature type="transmembrane region" description="Helical" evidence="7">
    <location>
        <begin position="90"/>
        <end position="109"/>
    </location>
</feature>
<protein>
    <submittedName>
        <fullName evidence="9">MFS transporter</fullName>
    </submittedName>
</protein>
<evidence type="ECO:0000256" key="1">
    <source>
        <dbReference type="ARBA" id="ARBA00004651"/>
    </source>
</evidence>
<feature type="transmembrane region" description="Helical" evidence="7">
    <location>
        <begin position="244"/>
        <end position="262"/>
    </location>
</feature>
<gene>
    <name evidence="9" type="ORF">GCM10025780_20310</name>
</gene>